<accession>A0A3R9F5Q8</accession>
<comment type="caution">
    <text evidence="6">The sequence shown here is derived from an EMBL/GenBank/DDBJ whole genome shotgun (WGS) entry which is preliminary data.</text>
</comment>
<evidence type="ECO:0000256" key="1">
    <source>
        <dbReference type="ARBA" id="ARBA00009986"/>
    </source>
</evidence>
<dbReference type="InterPro" id="IPR016161">
    <property type="entry name" value="Ald_DH/histidinol_DH"/>
</dbReference>
<proteinExistence type="inferred from homology"/>
<feature type="domain" description="Aldehyde dehydrogenase" evidence="5">
    <location>
        <begin position="14"/>
        <end position="476"/>
    </location>
</feature>
<dbReference type="InterPro" id="IPR015590">
    <property type="entry name" value="Aldehyde_DH_dom"/>
</dbReference>
<dbReference type="InterPro" id="IPR016162">
    <property type="entry name" value="Ald_DH_N"/>
</dbReference>
<dbReference type="EMBL" id="RSEC01000059">
    <property type="protein sequence ID" value="RSD12031.1"/>
    <property type="molecule type" value="Genomic_DNA"/>
</dbReference>
<comment type="similarity">
    <text evidence="1 4">Belongs to the aldehyde dehydrogenase family.</text>
</comment>
<reference evidence="6 7" key="1">
    <citation type="submission" date="2018-12" db="EMBL/GenBank/DDBJ databases">
        <title>Amycolatopsis eburnea sp. nov. actinomycete associate with arbuscular mycorrhiza fungal spore.</title>
        <authorList>
            <person name="Lumyong S."/>
            <person name="Chaiya L."/>
        </authorList>
    </citation>
    <scope>NUCLEOTIDE SEQUENCE [LARGE SCALE GENOMIC DNA]</scope>
    <source>
        <strain evidence="6 7">GLM-1</strain>
    </source>
</reference>
<dbReference type="PANTHER" id="PTHR42804:SF1">
    <property type="entry name" value="ALDEHYDE DEHYDROGENASE-RELATED"/>
    <property type="match status" value="1"/>
</dbReference>
<dbReference type="Proteomes" id="UP000267081">
    <property type="component" value="Unassembled WGS sequence"/>
</dbReference>
<dbReference type="PANTHER" id="PTHR42804">
    <property type="entry name" value="ALDEHYDE DEHYDROGENASE"/>
    <property type="match status" value="1"/>
</dbReference>
<sequence>MDLVYESLYIGGKWVAPASARAIEVVSASTEEVIGRVPEAVEADIDAAVAAARAAFDDPVGWSSWEPGERAAVMERLAVALDARAGEIARRVSSQNGLPISIANAVEGGFPQLILRYYAGLIRTAVLDEARDGLLGGKVRVRRTPVGVVGAIVPWNLPMTLAAFKLGPALAAGCTLVLKPSPGTVLDAQLFAEAVDEAGFPPGVVNVVQSGREGGAHLVSHPGVDKVAFTGSTAAGRQIAETCGRLLRPVTLELGGKSAAIVLDDADLTANPQDLFLSTMVNNGQTCHLTTRILAPASRYDEIVETFTGFAASLAVGDALDPATQIGPLASAAQRERVEGYIAKGLAEGARLTTGGGRPAGQSRGWFVEPTVFADVDNHSTIAREEIFGPVLSIIKYETDEEAIAIANDSPYGLGGTVWTTDPARGQAVASRIRTGTIGVNTYTVDPAAPFGGVKDSGLGRELGPEGLTAYQALQTMHLPS</sequence>
<keyword evidence="7" id="KW-1185">Reference proteome</keyword>
<name>A0A3R9F5Q8_9PSEU</name>
<evidence type="ECO:0000256" key="3">
    <source>
        <dbReference type="PROSITE-ProRule" id="PRU10007"/>
    </source>
</evidence>
<evidence type="ECO:0000313" key="7">
    <source>
        <dbReference type="Proteomes" id="UP000267081"/>
    </source>
</evidence>
<dbReference type="FunFam" id="3.40.309.10:FF:000009">
    <property type="entry name" value="Aldehyde dehydrogenase A"/>
    <property type="match status" value="1"/>
</dbReference>
<dbReference type="Pfam" id="PF00171">
    <property type="entry name" value="Aldedh"/>
    <property type="match status" value="1"/>
</dbReference>
<protein>
    <submittedName>
        <fullName evidence="6">Aldehyde dehydrogenase</fullName>
    </submittedName>
</protein>
<dbReference type="AlphaFoldDB" id="A0A3R9F5Q8"/>
<evidence type="ECO:0000313" key="6">
    <source>
        <dbReference type="EMBL" id="RSD12031.1"/>
    </source>
</evidence>
<dbReference type="FunFam" id="3.40.605.10:FF:000007">
    <property type="entry name" value="NAD/NADP-dependent betaine aldehyde dehydrogenase"/>
    <property type="match status" value="1"/>
</dbReference>
<dbReference type="OrthoDB" id="6882680at2"/>
<evidence type="ECO:0000256" key="4">
    <source>
        <dbReference type="RuleBase" id="RU003345"/>
    </source>
</evidence>
<dbReference type="CDD" id="cd07139">
    <property type="entry name" value="ALDH_AldA-Rv0768"/>
    <property type="match status" value="1"/>
</dbReference>
<evidence type="ECO:0000256" key="2">
    <source>
        <dbReference type="ARBA" id="ARBA00023002"/>
    </source>
</evidence>
<keyword evidence="2 4" id="KW-0560">Oxidoreductase</keyword>
<dbReference type="InterPro" id="IPR029510">
    <property type="entry name" value="Ald_DH_CS_GLU"/>
</dbReference>
<dbReference type="RefSeq" id="WP_125314256.1">
    <property type="nucleotide sequence ID" value="NZ_RSEC01000059.1"/>
</dbReference>
<dbReference type="PROSITE" id="PS00687">
    <property type="entry name" value="ALDEHYDE_DEHYDR_GLU"/>
    <property type="match status" value="1"/>
</dbReference>
<evidence type="ECO:0000259" key="5">
    <source>
        <dbReference type="Pfam" id="PF00171"/>
    </source>
</evidence>
<dbReference type="GO" id="GO:0016620">
    <property type="term" value="F:oxidoreductase activity, acting on the aldehyde or oxo group of donors, NAD or NADP as acceptor"/>
    <property type="evidence" value="ECO:0007669"/>
    <property type="project" value="InterPro"/>
</dbReference>
<gene>
    <name evidence="6" type="ORF">EIY87_35465</name>
</gene>
<dbReference type="Gene3D" id="3.40.309.10">
    <property type="entry name" value="Aldehyde Dehydrogenase, Chain A, domain 2"/>
    <property type="match status" value="1"/>
</dbReference>
<feature type="active site" evidence="3">
    <location>
        <position position="253"/>
    </location>
</feature>
<dbReference type="Gene3D" id="3.40.605.10">
    <property type="entry name" value="Aldehyde Dehydrogenase, Chain A, domain 1"/>
    <property type="match status" value="1"/>
</dbReference>
<organism evidence="6 7">
    <name type="scientific">Amycolatopsis eburnea</name>
    <dbReference type="NCBI Taxonomy" id="2267691"/>
    <lineage>
        <taxon>Bacteria</taxon>
        <taxon>Bacillati</taxon>
        <taxon>Actinomycetota</taxon>
        <taxon>Actinomycetes</taxon>
        <taxon>Pseudonocardiales</taxon>
        <taxon>Pseudonocardiaceae</taxon>
        <taxon>Amycolatopsis</taxon>
    </lineage>
</organism>
<dbReference type="InterPro" id="IPR016163">
    <property type="entry name" value="Ald_DH_C"/>
</dbReference>
<dbReference type="SUPFAM" id="SSF53720">
    <property type="entry name" value="ALDH-like"/>
    <property type="match status" value="1"/>
</dbReference>